<evidence type="ECO:0000313" key="10">
    <source>
        <dbReference type="Proteomes" id="UP000257067"/>
    </source>
</evidence>
<keyword evidence="3 7" id="KW-0812">Transmembrane</keyword>
<keyword evidence="4" id="KW-0201">Cytochrome c-type biogenesis</keyword>
<feature type="transmembrane region" description="Helical" evidence="7">
    <location>
        <begin position="98"/>
        <end position="118"/>
    </location>
</feature>
<organism evidence="9 10">
    <name type="scientific">Helicobacter cholecystus</name>
    <dbReference type="NCBI Taxonomy" id="45498"/>
    <lineage>
        <taxon>Bacteria</taxon>
        <taxon>Pseudomonadati</taxon>
        <taxon>Campylobacterota</taxon>
        <taxon>Epsilonproteobacteria</taxon>
        <taxon>Campylobacterales</taxon>
        <taxon>Helicobacteraceae</taxon>
        <taxon>Helicobacter</taxon>
    </lineage>
</organism>
<feature type="transmembrane region" description="Helical" evidence="7">
    <location>
        <begin position="176"/>
        <end position="198"/>
    </location>
</feature>
<dbReference type="EMBL" id="NXLU01000002">
    <property type="protein sequence ID" value="RDU69495.1"/>
    <property type="molecule type" value="Genomic_DNA"/>
</dbReference>
<dbReference type="InterPro" id="IPR003834">
    <property type="entry name" value="Cyt_c_assmbl_TM_dom"/>
</dbReference>
<accession>A0A3D8IX58</accession>
<protein>
    <submittedName>
        <fullName evidence="9">Cytochrome C biogenesis protein</fullName>
    </submittedName>
</protein>
<dbReference type="PANTHER" id="PTHR31272:SF4">
    <property type="entry name" value="CYTOCHROME C-TYPE BIOGENESIS PROTEIN HI_1454-RELATED"/>
    <property type="match status" value="1"/>
</dbReference>
<evidence type="ECO:0000256" key="1">
    <source>
        <dbReference type="ARBA" id="ARBA00004141"/>
    </source>
</evidence>
<evidence type="ECO:0000256" key="2">
    <source>
        <dbReference type="ARBA" id="ARBA00006143"/>
    </source>
</evidence>
<evidence type="ECO:0000259" key="8">
    <source>
        <dbReference type="Pfam" id="PF02683"/>
    </source>
</evidence>
<evidence type="ECO:0000256" key="3">
    <source>
        <dbReference type="ARBA" id="ARBA00022692"/>
    </source>
</evidence>
<keyword evidence="6 7" id="KW-0472">Membrane</keyword>
<dbReference type="OrthoDB" id="9803065at2"/>
<name>A0A3D8IX58_9HELI</name>
<proteinExistence type="inferred from homology"/>
<gene>
    <name evidence="9" type="ORF">CQA62_02270</name>
</gene>
<reference evidence="9 10" key="1">
    <citation type="submission" date="2018-04" db="EMBL/GenBank/DDBJ databases">
        <title>Novel Campyloabacter and Helicobacter Species and Strains.</title>
        <authorList>
            <person name="Mannion A.J."/>
            <person name="Shen Z."/>
            <person name="Fox J.G."/>
        </authorList>
    </citation>
    <scope>NUCLEOTIDE SEQUENCE [LARGE SCALE GENOMIC DNA]</scope>
    <source>
        <strain evidence="9 10">ATCC 700242</strain>
    </source>
</reference>
<dbReference type="Pfam" id="PF02683">
    <property type="entry name" value="DsbD_TM"/>
    <property type="match status" value="1"/>
</dbReference>
<dbReference type="GO" id="GO:0016020">
    <property type="term" value="C:membrane"/>
    <property type="evidence" value="ECO:0007669"/>
    <property type="project" value="UniProtKB-SubCell"/>
</dbReference>
<evidence type="ECO:0000256" key="5">
    <source>
        <dbReference type="ARBA" id="ARBA00022989"/>
    </source>
</evidence>
<sequence length="239" mass="26012">MNIDESFLSDLFVSMPFLASFIAGTLTFLSPCILPLLPAYFSYISGLSLEELKDDQTPHLFARVFKGCILFIFGFCFVFIVLGIFINSFLGKLFSLPIASYIAGGVIILFGLHFLGVLKIKFLYKTKRLEFKGKSFLSPLLLGISFSLGWSPCVGPILASILALSSIDSEHSLALILVYCSGLAIPFLLLSLSVGAGLKALKKITPHLRLIEIASGILLILIGTAIAFGWIGNISNLFY</sequence>
<keyword evidence="10" id="KW-1185">Reference proteome</keyword>
<evidence type="ECO:0000256" key="4">
    <source>
        <dbReference type="ARBA" id="ARBA00022748"/>
    </source>
</evidence>
<dbReference type="Proteomes" id="UP000257067">
    <property type="component" value="Unassembled WGS sequence"/>
</dbReference>
<keyword evidence="5 7" id="KW-1133">Transmembrane helix</keyword>
<comment type="similarity">
    <text evidence="2">Belongs to the DsbD family.</text>
</comment>
<feature type="transmembrane region" description="Helical" evidence="7">
    <location>
        <begin position="210"/>
        <end position="231"/>
    </location>
</feature>
<dbReference type="RefSeq" id="WP_104724552.1">
    <property type="nucleotide sequence ID" value="NZ_FZNE01000003.1"/>
</dbReference>
<feature type="transmembrane region" description="Helical" evidence="7">
    <location>
        <begin position="139"/>
        <end position="164"/>
    </location>
</feature>
<evidence type="ECO:0000313" key="9">
    <source>
        <dbReference type="EMBL" id="RDU69495.1"/>
    </source>
</evidence>
<dbReference type="GO" id="GO:0017004">
    <property type="term" value="P:cytochrome complex assembly"/>
    <property type="evidence" value="ECO:0007669"/>
    <property type="project" value="UniProtKB-KW"/>
</dbReference>
<comment type="caution">
    <text evidence="9">The sequence shown here is derived from an EMBL/GenBank/DDBJ whole genome shotgun (WGS) entry which is preliminary data.</text>
</comment>
<comment type="subcellular location">
    <subcellularLocation>
        <location evidence="1">Membrane</location>
        <topology evidence="1">Multi-pass membrane protein</topology>
    </subcellularLocation>
</comment>
<evidence type="ECO:0000256" key="7">
    <source>
        <dbReference type="SAM" id="Phobius"/>
    </source>
</evidence>
<evidence type="ECO:0000256" key="6">
    <source>
        <dbReference type="ARBA" id="ARBA00023136"/>
    </source>
</evidence>
<dbReference type="InterPro" id="IPR051790">
    <property type="entry name" value="Cytochrome_c-biogenesis_DsbD"/>
</dbReference>
<dbReference type="PANTHER" id="PTHR31272">
    <property type="entry name" value="CYTOCHROME C-TYPE BIOGENESIS PROTEIN HI_1454-RELATED"/>
    <property type="match status" value="1"/>
</dbReference>
<feature type="transmembrane region" description="Helical" evidence="7">
    <location>
        <begin position="64"/>
        <end position="86"/>
    </location>
</feature>
<feature type="domain" description="Cytochrome C biogenesis protein transmembrane" evidence="8">
    <location>
        <begin position="18"/>
        <end position="222"/>
    </location>
</feature>
<feature type="transmembrane region" description="Helical" evidence="7">
    <location>
        <begin position="17"/>
        <end position="43"/>
    </location>
</feature>
<dbReference type="AlphaFoldDB" id="A0A3D8IX58"/>